<evidence type="ECO:0000313" key="1">
    <source>
        <dbReference type="EMBL" id="JAE20600.1"/>
    </source>
</evidence>
<dbReference type="EMBL" id="GBRH01177296">
    <property type="protein sequence ID" value="JAE20600.1"/>
    <property type="molecule type" value="Transcribed_RNA"/>
</dbReference>
<organism evidence="1">
    <name type="scientific">Arundo donax</name>
    <name type="common">Giant reed</name>
    <name type="synonym">Donax arundinaceus</name>
    <dbReference type="NCBI Taxonomy" id="35708"/>
    <lineage>
        <taxon>Eukaryota</taxon>
        <taxon>Viridiplantae</taxon>
        <taxon>Streptophyta</taxon>
        <taxon>Embryophyta</taxon>
        <taxon>Tracheophyta</taxon>
        <taxon>Spermatophyta</taxon>
        <taxon>Magnoliopsida</taxon>
        <taxon>Liliopsida</taxon>
        <taxon>Poales</taxon>
        <taxon>Poaceae</taxon>
        <taxon>PACMAD clade</taxon>
        <taxon>Arundinoideae</taxon>
        <taxon>Arundineae</taxon>
        <taxon>Arundo</taxon>
    </lineage>
</organism>
<accession>A0A0A9G6D2</accession>
<name>A0A0A9G6D2_ARUDO</name>
<proteinExistence type="predicted"/>
<reference evidence="1" key="1">
    <citation type="submission" date="2014-09" db="EMBL/GenBank/DDBJ databases">
        <authorList>
            <person name="Magalhaes I.L.F."/>
            <person name="Oliveira U."/>
            <person name="Santos F.R."/>
            <person name="Vidigal T.H.D.A."/>
            <person name="Brescovit A.D."/>
            <person name="Santos A.J."/>
        </authorList>
    </citation>
    <scope>NUCLEOTIDE SEQUENCE</scope>
    <source>
        <tissue evidence="1">Shoot tissue taken approximately 20 cm above the soil surface</tissue>
    </source>
</reference>
<dbReference type="AlphaFoldDB" id="A0A0A9G6D2"/>
<sequence length="47" mass="5525">MLYNRSYLTWYFIRCIFKNNLFGFDIIGHPTLFVNTSLQESGSSKMA</sequence>
<reference evidence="1" key="2">
    <citation type="journal article" date="2015" name="Data Brief">
        <title>Shoot transcriptome of the giant reed, Arundo donax.</title>
        <authorList>
            <person name="Barrero R.A."/>
            <person name="Guerrero F.D."/>
            <person name="Moolhuijzen P."/>
            <person name="Goolsby J.A."/>
            <person name="Tidwell J."/>
            <person name="Bellgard S.E."/>
            <person name="Bellgard M.I."/>
        </authorList>
    </citation>
    <scope>NUCLEOTIDE SEQUENCE</scope>
    <source>
        <tissue evidence="1">Shoot tissue taken approximately 20 cm above the soil surface</tissue>
    </source>
</reference>
<protein>
    <submittedName>
        <fullName evidence="1">Uncharacterized protein</fullName>
    </submittedName>
</protein>